<evidence type="ECO:0000313" key="7">
    <source>
        <dbReference type="Proteomes" id="UP000275777"/>
    </source>
</evidence>
<dbReference type="EMBL" id="LR134182">
    <property type="protein sequence ID" value="VEB45757.1"/>
    <property type="molecule type" value="Genomic_DNA"/>
</dbReference>
<dbReference type="AlphaFoldDB" id="A0A447TLL8"/>
<dbReference type="PANTHER" id="PTHR43024:SF1">
    <property type="entry name" value="UDP-N-ACETYLMURAMOYL-TRIPEPTIDE--D-ALANYL-D-ALANINE LIGASE"/>
    <property type="match status" value="1"/>
</dbReference>
<proteinExistence type="predicted"/>
<keyword evidence="2" id="KW-0547">Nucleotide-binding</keyword>
<dbReference type="SUPFAM" id="SSF63418">
    <property type="entry name" value="MurE/MurF N-terminal domain"/>
    <property type="match status" value="1"/>
</dbReference>
<dbReference type="GO" id="GO:0047480">
    <property type="term" value="F:UDP-N-acetylmuramoyl-tripeptide-D-alanyl-D-alanine ligase activity"/>
    <property type="evidence" value="ECO:0007669"/>
    <property type="project" value="UniProtKB-EC"/>
</dbReference>
<dbReference type="Pfam" id="PF01225">
    <property type="entry name" value="Mur_ligase"/>
    <property type="match status" value="1"/>
</dbReference>
<keyword evidence="1 6" id="KW-0436">Ligase</keyword>
<name>A0A447TLL8_CHRVL</name>
<dbReference type="GO" id="GO:0005524">
    <property type="term" value="F:ATP binding"/>
    <property type="evidence" value="ECO:0007669"/>
    <property type="project" value="UniProtKB-KW"/>
</dbReference>
<dbReference type="EC" id="6.3.2.10" evidence="6"/>
<feature type="domain" description="Mur ligase central" evidence="5">
    <location>
        <begin position="104"/>
        <end position="161"/>
    </location>
</feature>
<dbReference type="PANTHER" id="PTHR43024">
    <property type="entry name" value="UDP-N-ACETYLMURAMOYL-TRIPEPTIDE--D-ALANYL-D-ALANINE LIGASE"/>
    <property type="match status" value="1"/>
</dbReference>
<dbReference type="Pfam" id="PF08245">
    <property type="entry name" value="Mur_ligase_M"/>
    <property type="match status" value="1"/>
</dbReference>
<reference evidence="6 7" key="1">
    <citation type="submission" date="2018-12" db="EMBL/GenBank/DDBJ databases">
        <authorList>
            <consortium name="Pathogen Informatics"/>
        </authorList>
    </citation>
    <scope>NUCLEOTIDE SEQUENCE [LARGE SCALE GENOMIC DNA]</scope>
    <source>
        <strain evidence="6 7">NCTC9695</strain>
    </source>
</reference>
<sequence>MMTLSQAARFAQGRLVGTDGEVSRVITDSRLAQPGDLFVALKGERFDAHDFVAEVVARGAAALVRDGFELAGASLIQAGDDTRLALGRLAAGWRETQPAIRIGVTGSNGKTTVKEMLAAILRAHAGADAVLATAGNFNNDIGLPLTLLQLKPQHRYAVIEMA</sequence>
<dbReference type="Gene3D" id="3.40.1190.10">
    <property type="entry name" value="Mur-like, catalytic domain"/>
    <property type="match status" value="1"/>
</dbReference>
<evidence type="ECO:0000313" key="6">
    <source>
        <dbReference type="EMBL" id="VEB45757.1"/>
    </source>
</evidence>
<organism evidence="6 7">
    <name type="scientific">Chromobacterium violaceum</name>
    <dbReference type="NCBI Taxonomy" id="536"/>
    <lineage>
        <taxon>Bacteria</taxon>
        <taxon>Pseudomonadati</taxon>
        <taxon>Pseudomonadota</taxon>
        <taxon>Betaproteobacteria</taxon>
        <taxon>Neisseriales</taxon>
        <taxon>Chromobacteriaceae</taxon>
        <taxon>Chromobacterium</taxon>
    </lineage>
</organism>
<evidence type="ECO:0000259" key="5">
    <source>
        <dbReference type="Pfam" id="PF08245"/>
    </source>
</evidence>
<gene>
    <name evidence="6" type="primary">murF_2</name>
    <name evidence="6" type="ORF">NCTC9695_06289</name>
</gene>
<evidence type="ECO:0000256" key="1">
    <source>
        <dbReference type="ARBA" id="ARBA00022598"/>
    </source>
</evidence>
<keyword evidence="3" id="KW-0067">ATP-binding</keyword>
<evidence type="ECO:0000256" key="3">
    <source>
        <dbReference type="ARBA" id="ARBA00022840"/>
    </source>
</evidence>
<dbReference type="InterPro" id="IPR013221">
    <property type="entry name" value="Mur_ligase_cen"/>
</dbReference>
<dbReference type="SUPFAM" id="SSF53623">
    <property type="entry name" value="MurD-like peptide ligases, catalytic domain"/>
    <property type="match status" value="1"/>
</dbReference>
<evidence type="ECO:0000256" key="2">
    <source>
        <dbReference type="ARBA" id="ARBA00022741"/>
    </source>
</evidence>
<dbReference type="InterPro" id="IPR051046">
    <property type="entry name" value="MurCDEF_CellWall_CoF430Synth"/>
</dbReference>
<dbReference type="Proteomes" id="UP000275777">
    <property type="component" value="Chromosome"/>
</dbReference>
<protein>
    <submittedName>
        <fullName evidence="6">UDP-N-acetylmuramoyl-tripeptide--D-alanyl-D-alanine ligase</fullName>
        <ecNumber evidence="6">6.3.2.10</ecNumber>
    </submittedName>
</protein>
<dbReference type="Gene3D" id="3.40.1390.10">
    <property type="entry name" value="MurE/MurF, N-terminal domain"/>
    <property type="match status" value="1"/>
</dbReference>
<feature type="domain" description="Mur ligase N-terminal catalytic" evidence="4">
    <location>
        <begin position="22"/>
        <end position="67"/>
    </location>
</feature>
<dbReference type="InterPro" id="IPR035911">
    <property type="entry name" value="MurE/MurF_N"/>
</dbReference>
<accession>A0A447TLL8</accession>
<dbReference type="InterPro" id="IPR036565">
    <property type="entry name" value="Mur-like_cat_sf"/>
</dbReference>
<dbReference type="InterPro" id="IPR000713">
    <property type="entry name" value="Mur_ligase_N"/>
</dbReference>
<evidence type="ECO:0000259" key="4">
    <source>
        <dbReference type="Pfam" id="PF01225"/>
    </source>
</evidence>